<dbReference type="KEGG" id="lfo:LMK00_04730"/>
<dbReference type="EMBL" id="CP086395">
    <property type="protein sequence ID" value="USJ21311.1"/>
    <property type="molecule type" value="Genomic_DNA"/>
</dbReference>
<name>A0A9Q9D7V1_9LACT</name>
<dbReference type="Proteomes" id="UP001056730">
    <property type="component" value="Chromosome"/>
</dbReference>
<protein>
    <recommendedName>
        <fullName evidence="4">Tat pathway signal sequence domain protein</fullName>
    </recommendedName>
</protein>
<evidence type="ECO:0000313" key="3">
    <source>
        <dbReference type="Proteomes" id="UP001056730"/>
    </source>
</evidence>
<feature type="chain" id="PRO_5040414236" description="Tat pathway signal sequence domain protein" evidence="1">
    <location>
        <begin position="29"/>
        <end position="94"/>
    </location>
</feature>
<proteinExistence type="predicted"/>
<feature type="signal peptide" evidence="1">
    <location>
        <begin position="1"/>
        <end position="28"/>
    </location>
</feature>
<keyword evidence="1" id="KW-0732">Signal</keyword>
<gene>
    <name evidence="2" type="ORF">LMK00_04730</name>
</gene>
<accession>A0A9Q9D7V1</accession>
<dbReference type="RefSeq" id="WP_252175811.1">
    <property type="nucleotide sequence ID" value="NZ_CP086395.1"/>
</dbReference>
<evidence type="ECO:0000313" key="2">
    <source>
        <dbReference type="EMBL" id="USJ21311.1"/>
    </source>
</evidence>
<organism evidence="2 3">
    <name type="scientific">Lactococcus formosensis</name>
    <dbReference type="NCBI Taxonomy" id="1281486"/>
    <lineage>
        <taxon>Bacteria</taxon>
        <taxon>Bacillati</taxon>
        <taxon>Bacillota</taxon>
        <taxon>Bacilli</taxon>
        <taxon>Lactobacillales</taxon>
        <taxon>Streptococcaceae</taxon>
        <taxon>Lactococcus</taxon>
    </lineage>
</organism>
<evidence type="ECO:0008006" key="4">
    <source>
        <dbReference type="Google" id="ProtNLM"/>
    </source>
</evidence>
<evidence type="ECO:0000256" key="1">
    <source>
        <dbReference type="SAM" id="SignalP"/>
    </source>
</evidence>
<sequence>MSNKKLKKLLITALTALALTSAPALVQANDIQRPAPRVWVGTVVRQRVYNVRGSLLQTHYRELRVRNGYRVRVTPLYLNRNRTRYYQDYIYHTY</sequence>
<dbReference type="AlphaFoldDB" id="A0A9Q9D7V1"/>
<reference evidence="2" key="1">
    <citation type="journal article" date="2022" name="Front. Microbiol.">
        <title>Feed Insects as a Reservoir of Granadaene-Producing Lactococci.</title>
        <authorList>
            <person name="Neuzil-Bunesova V."/>
            <person name="Ramirez Garcia A."/>
            <person name="Modrackova N."/>
            <person name="Makovska M."/>
            <person name="Sabolova M."/>
            <person name="Sproer C."/>
            <person name="Bunk B."/>
            <person name="Blom J."/>
            <person name="Schwab C."/>
        </authorList>
    </citation>
    <scope>NUCLEOTIDE SEQUENCE</scope>
    <source>
        <strain evidence="2">I4/6O</strain>
    </source>
</reference>